<feature type="compositionally biased region" description="Acidic residues" evidence="4">
    <location>
        <begin position="69"/>
        <end position="79"/>
    </location>
</feature>
<feature type="compositionally biased region" description="Basic and acidic residues" evidence="4">
    <location>
        <begin position="34"/>
        <end position="43"/>
    </location>
</feature>
<feature type="compositionally biased region" description="Acidic residues" evidence="4">
    <location>
        <begin position="870"/>
        <end position="879"/>
    </location>
</feature>
<feature type="region of interest" description="Disordered" evidence="4">
    <location>
        <begin position="437"/>
        <end position="511"/>
    </location>
</feature>
<dbReference type="EMBL" id="JANBPU010000001">
    <property type="protein sequence ID" value="KAJ1922238.1"/>
    <property type="molecule type" value="Genomic_DNA"/>
</dbReference>
<dbReference type="AlphaFoldDB" id="A0A9W8DTG2"/>
<accession>A0A9W8DTG2</accession>
<keyword evidence="3" id="KW-0175">Coiled coil</keyword>
<evidence type="ECO:0000259" key="6">
    <source>
        <dbReference type="PROSITE" id="PS51525"/>
    </source>
</evidence>
<feature type="compositionally biased region" description="Polar residues" evidence="4">
    <location>
        <begin position="813"/>
        <end position="853"/>
    </location>
</feature>
<dbReference type="OrthoDB" id="784962at2759"/>
<evidence type="ECO:0000256" key="3">
    <source>
        <dbReference type="SAM" id="Coils"/>
    </source>
</evidence>
<evidence type="ECO:0000256" key="1">
    <source>
        <dbReference type="ARBA" id="ARBA00023117"/>
    </source>
</evidence>
<comment type="caution">
    <text evidence="7">The sequence shown here is derived from an EMBL/GenBank/DDBJ whole genome shotgun (WGS) entry which is preliminary data.</text>
</comment>
<evidence type="ECO:0000313" key="7">
    <source>
        <dbReference type="EMBL" id="KAJ1922238.1"/>
    </source>
</evidence>
<feature type="domain" description="NET" evidence="6">
    <location>
        <begin position="503"/>
        <end position="584"/>
    </location>
</feature>
<dbReference type="Gene3D" id="1.20.920.10">
    <property type="entry name" value="Bromodomain-like"/>
    <property type="match status" value="2"/>
</dbReference>
<feature type="region of interest" description="Disordered" evidence="4">
    <location>
        <begin position="1"/>
        <end position="99"/>
    </location>
</feature>
<dbReference type="InterPro" id="IPR036427">
    <property type="entry name" value="Bromodomain-like_sf"/>
</dbReference>
<evidence type="ECO:0000256" key="2">
    <source>
        <dbReference type="PROSITE-ProRule" id="PRU00035"/>
    </source>
</evidence>
<feature type="domain" description="Bromo" evidence="5">
    <location>
        <begin position="124"/>
        <end position="196"/>
    </location>
</feature>
<dbReference type="Pfam" id="PF17035">
    <property type="entry name" value="BET"/>
    <property type="match status" value="1"/>
</dbReference>
<feature type="region of interest" description="Disordered" evidence="4">
    <location>
        <begin position="221"/>
        <end position="268"/>
    </location>
</feature>
<keyword evidence="8" id="KW-1185">Reference proteome</keyword>
<feature type="compositionally biased region" description="Basic and acidic residues" evidence="4">
    <location>
        <begin position="221"/>
        <end position="230"/>
    </location>
</feature>
<evidence type="ECO:0008006" key="9">
    <source>
        <dbReference type="Google" id="ProtNLM"/>
    </source>
</evidence>
<feature type="compositionally biased region" description="Polar residues" evidence="4">
    <location>
        <begin position="44"/>
        <end position="58"/>
    </location>
</feature>
<feature type="compositionally biased region" description="Basic residues" evidence="4">
    <location>
        <begin position="485"/>
        <end position="500"/>
    </location>
</feature>
<dbReference type="Proteomes" id="UP001150538">
    <property type="component" value="Unassembled WGS sequence"/>
</dbReference>
<dbReference type="GO" id="GO:0006355">
    <property type="term" value="P:regulation of DNA-templated transcription"/>
    <property type="evidence" value="ECO:0007669"/>
    <property type="project" value="TreeGrafter"/>
</dbReference>
<name>A0A9W8DTG2_9FUNG</name>
<proteinExistence type="predicted"/>
<dbReference type="InterPro" id="IPR038336">
    <property type="entry name" value="NET_sf"/>
</dbReference>
<feature type="coiled-coil region" evidence="3">
    <location>
        <begin position="713"/>
        <end position="751"/>
    </location>
</feature>
<dbReference type="InterPro" id="IPR050935">
    <property type="entry name" value="Bromo_chromatin_reader"/>
</dbReference>
<dbReference type="PRINTS" id="PR00503">
    <property type="entry name" value="BROMODOMAIN"/>
</dbReference>
<dbReference type="Pfam" id="PF00439">
    <property type="entry name" value="Bromodomain"/>
    <property type="match status" value="2"/>
</dbReference>
<dbReference type="GO" id="GO:0006338">
    <property type="term" value="P:chromatin remodeling"/>
    <property type="evidence" value="ECO:0007669"/>
    <property type="project" value="TreeGrafter"/>
</dbReference>
<dbReference type="PROSITE" id="PS51525">
    <property type="entry name" value="NET"/>
    <property type="match status" value="1"/>
</dbReference>
<evidence type="ECO:0000259" key="5">
    <source>
        <dbReference type="PROSITE" id="PS50014"/>
    </source>
</evidence>
<evidence type="ECO:0000313" key="8">
    <source>
        <dbReference type="Proteomes" id="UP001150538"/>
    </source>
</evidence>
<dbReference type="InterPro" id="IPR001487">
    <property type="entry name" value="Bromodomain"/>
</dbReference>
<dbReference type="PROSITE" id="PS50014">
    <property type="entry name" value="BROMODOMAIN_2"/>
    <property type="match status" value="2"/>
</dbReference>
<evidence type="ECO:0000256" key="4">
    <source>
        <dbReference type="SAM" id="MobiDB-lite"/>
    </source>
</evidence>
<feature type="domain" description="Bromo" evidence="5">
    <location>
        <begin position="287"/>
        <end position="359"/>
    </location>
</feature>
<dbReference type="InterPro" id="IPR027353">
    <property type="entry name" value="NET_dom"/>
</dbReference>
<dbReference type="GO" id="GO:0000785">
    <property type="term" value="C:chromatin"/>
    <property type="evidence" value="ECO:0007669"/>
    <property type="project" value="TreeGrafter"/>
</dbReference>
<feature type="compositionally biased region" description="Polar residues" evidence="4">
    <location>
        <begin position="463"/>
        <end position="473"/>
    </location>
</feature>
<protein>
    <recommendedName>
        <fullName evidence="9">Bromodomain-containing protein</fullName>
    </recommendedName>
</protein>
<sequence>MSTDGQKESVKSPSENKLSPKIGEQSPTGTVTPMKREFSENDNRNPNGNDTASNASQHSIKRARKEPEQQDDDQGGFEPEDAHDKGTKPRPMSPGYYSPMLHGASSTITKEQYKYCVAMMRSLKKHRDAGPFLQPVDHVLLNIPDYPQIIKNPMDLGTVDKKLKSRQYTDVDQFEADLKLIFKNCYLYNGTQSPVSLMAQNIEKMFENQITKMPAKEKHILASRPRESRKSVGPVSPPYPEGSVSESKTKRGPTHGSSPRSRKSHSAMPESIAKFCSSIIKEFKKKSNSHIVYPFLQPVDWVAMNIPDYPQIVKQPMDISTLKRKLDSGEYDNPGAFEADVRLMFNNCYAYNPPKHPVHEAGRSLEAIFDAKWVDLPPMQAQNFSSPSPQRESTPAGAIPEHVINHETSDVDVEEPPKSSQIKDLEKHLEEMHRHLEDLKKSENRRQSTGTGVTGGGVRRKSSINSQTSSRASPTPGYVPEVKRGRGRGRGRGSRGRGGPKTHGDIDLPAESLTFEQKKALSTQIENMEAEKLQVVIDIIKSAYPDLNEDEEEIELDIDSLDKYTLNKLYSYVVLGNSRAVGMGTTAPQSRRVSDYMDSDQTKRSQLEEKLKQLDSVKQLGRSTGDMFATRPTQHYGSSSSENIKKNIGAQLDKLANDKSSPTKKQKVLKLTKALPQERKPSSSSDILMHFKQLKEKEKQLFNRTSKDYSQQNTAGMEEIQRLQDRRQAEEQNAKQRHAEIKERLEELSKNPLNLQYQKQRIVTFEIELFRHTSDAENTEFERQERIRNLLGLPPPPPPAAATTKHHRRGDISVSQPGTPFPNTSPQYIKSLSTSEAHQATASKNQKSQSQPESVVVVVDPDTNSAINDSDLEEGELLE</sequence>
<keyword evidence="1 2" id="KW-0103">Bromodomain</keyword>
<dbReference type="SUPFAM" id="SSF47370">
    <property type="entry name" value="Bromodomain"/>
    <property type="match status" value="2"/>
</dbReference>
<organism evidence="7 8">
    <name type="scientific">Mycoemilia scoparia</name>
    <dbReference type="NCBI Taxonomy" id="417184"/>
    <lineage>
        <taxon>Eukaryota</taxon>
        <taxon>Fungi</taxon>
        <taxon>Fungi incertae sedis</taxon>
        <taxon>Zoopagomycota</taxon>
        <taxon>Kickxellomycotina</taxon>
        <taxon>Kickxellomycetes</taxon>
        <taxon>Kickxellales</taxon>
        <taxon>Kickxellaceae</taxon>
        <taxon>Mycoemilia</taxon>
    </lineage>
</organism>
<reference evidence="7" key="1">
    <citation type="submission" date="2022-07" db="EMBL/GenBank/DDBJ databases">
        <title>Phylogenomic reconstructions and comparative analyses of Kickxellomycotina fungi.</title>
        <authorList>
            <person name="Reynolds N.K."/>
            <person name="Stajich J.E."/>
            <person name="Barry K."/>
            <person name="Grigoriev I.V."/>
            <person name="Crous P."/>
            <person name="Smith M.E."/>
        </authorList>
    </citation>
    <scope>NUCLEOTIDE SEQUENCE</scope>
    <source>
        <strain evidence="7">NBRC 100468</strain>
    </source>
</reference>
<feature type="compositionally biased region" description="Basic and acidic residues" evidence="4">
    <location>
        <begin position="437"/>
        <end position="446"/>
    </location>
</feature>
<dbReference type="GO" id="GO:0005634">
    <property type="term" value="C:nucleus"/>
    <property type="evidence" value="ECO:0007669"/>
    <property type="project" value="TreeGrafter"/>
</dbReference>
<dbReference type="PANTHER" id="PTHR22880">
    <property type="entry name" value="FALZ-RELATED BROMODOMAIN-CONTAINING PROTEINS"/>
    <property type="match status" value="1"/>
</dbReference>
<feature type="region of interest" description="Disordered" evidence="4">
    <location>
        <begin position="789"/>
        <end position="879"/>
    </location>
</feature>
<dbReference type="SMART" id="SM00297">
    <property type="entry name" value="BROMO"/>
    <property type="match status" value="2"/>
</dbReference>
<dbReference type="PANTHER" id="PTHR22880:SF225">
    <property type="entry name" value="BROMODOMAIN-CONTAINING PROTEIN BET-1-RELATED"/>
    <property type="match status" value="1"/>
</dbReference>
<gene>
    <name evidence="7" type="ORF">H4219_000100</name>
</gene>
<dbReference type="Gene3D" id="1.20.1270.220">
    <property type="match status" value="1"/>
</dbReference>
<feature type="compositionally biased region" description="Basic and acidic residues" evidence="4">
    <location>
        <begin position="1"/>
        <end position="10"/>
    </location>
</feature>